<dbReference type="OrthoDB" id="8595817at2"/>
<sequence length="328" mass="37252">MPSRVQRHSAILRYIPQDPRHTTTSELMQKLANDGFSINMRMLQRDIEALCCDYAISCDDSVKPHRWFRVKGVSDTALEMTPSTALAIHMLKQHAMHMLPAQAHDNLRGFFAQADKKLQSEASPFASWASKVASLEPGFQLRPPKLDQNVIKLIEKGLIRQKVLSIDYLPRPPRHKKQYLVNPLGLVARGQVHYLVATLADSKLFRHFALHRIHSVQITDSSVHSPDNFDLTEYLDSGGMSFPKGNELKLRLKVNAIEGYHLLETPVSSDQVVEFMDNENFIIQASVNFTEELRWWLMSLADISEVLEPEHLREEVAACLKAAASKYS</sequence>
<feature type="domain" description="WYL" evidence="1">
    <location>
        <begin position="150"/>
        <end position="218"/>
    </location>
</feature>
<evidence type="ECO:0000313" key="4">
    <source>
        <dbReference type="Proteomes" id="UP000244906"/>
    </source>
</evidence>
<dbReference type="PANTHER" id="PTHR34580">
    <property type="match status" value="1"/>
</dbReference>
<dbReference type="Proteomes" id="UP000244906">
    <property type="component" value="Unassembled WGS sequence"/>
</dbReference>
<evidence type="ECO:0000313" key="3">
    <source>
        <dbReference type="EMBL" id="PVZ64528.1"/>
    </source>
</evidence>
<comment type="caution">
    <text evidence="3">The sequence shown here is derived from an EMBL/GenBank/DDBJ whole genome shotgun (WGS) entry which is preliminary data.</text>
</comment>
<dbReference type="EMBL" id="QDDL01000012">
    <property type="protein sequence ID" value="PVZ64528.1"/>
    <property type="molecule type" value="Genomic_DNA"/>
</dbReference>
<reference evidence="3 4" key="1">
    <citation type="submission" date="2018-04" db="EMBL/GenBank/DDBJ databases">
        <title>Thalassorhabdus spongiae gen. nov., sp. nov., isolated from a marine sponge in South-West Iceland.</title>
        <authorList>
            <person name="Knobloch S."/>
            <person name="Daussin A."/>
            <person name="Johannsson R."/>
            <person name="Marteinsson V.T."/>
        </authorList>
    </citation>
    <scope>NUCLEOTIDE SEQUENCE [LARGE SCALE GENOMIC DNA]</scope>
    <source>
        <strain evidence="3 4">Hp12</strain>
    </source>
</reference>
<dbReference type="Pfam" id="PF13280">
    <property type="entry name" value="WYL"/>
    <property type="match status" value="1"/>
</dbReference>
<protein>
    <submittedName>
        <fullName evidence="3">WYL domain-containing protein</fullName>
    </submittedName>
</protein>
<keyword evidence="4" id="KW-1185">Reference proteome</keyword>
<dbReference type="InterPro" id="IPR051534">
    <property type="entry name" value="CBASS_pafABC_assoc_protein"/>
</dbReference>
<dbReference type="InterPro" id="IPR057727">
    <property type="entry name" value="WCX_dom"/>
</dbReference>
<dbReference type="PROSITE" id="PS52050">
    <property type="entry name" value="WYL"/>
    <property type="match status" value="1"/>
</dbReference>
<dbReference type="InterPro" id="IPR026881">
    <property type="entry name" value="WYL_dom"/>
</dbReference>
<evidence type="ECO:0000259" key="2">
    <source>
        <dbReference type="Pfam" id="PF25583"/>
    </source>
</evidence>
<accession>A0A2V1GWD2</accession>
<dbReference type="AlphaFoldDB" id="A0A2V1GWD2"/>
<feature type="domain" description="WCX" evidence="2">
    <location>
        <begin position="249"/>
        <end position="324"/>
    </location>
</feature>
<evidence type="ECO:0000259" key="1">
    <source>
        <dbReference type="Pfam" id="PF13280"/>
    </source>
</evidence>
<dbReference type="RefSeq" id="WP_116688831.1">
    <property type="nucleotide sequence ID" value="NZ_CAWNYD010000012.1"/>
</dbReference>
<proteinExistence type="predicted"/>
<name>A0A2V1GWD2_9GAMM</name>
<organism evidence="3 4">
    <name type="scientific">Pelagibaculum spongiae</name>
    <dbReference type="NCBI Taxonomy" id="2080658"/>
    <lineage>
        <taxon>Bacteria</taxon>
        <taxon>Pseudomonadati</taxon>
        <taxon>Pseudomonadota</taxon>
        <taxon>Gammaproteobacteria</taxon>
        <taxon>Oceanospirillales</taxon>
        <taxon>Pelagibaculum</taxon>
    </lineage>
</organism>
<dbReference type="Pfam" id="PF25583">
    <property type="entry name" value="WCX"/>
    <property type="match status" value="1"/>
</dbReference>
<gene>
    <name evidence="3" type="ORF">DC094_19650</name>
</gene>
<dbReference type="PANTHER" id="PTHR34580:SF1">
    <property type="entry name" value="PROTEIN PAFC"/>
    <property type="match status" value="1"/>
</dbReference>